<dbReference type="Pfam" id="PF01381">
    <property type="entry name" value="HTH_3"/>
    <property type="match status" value="1"/>
</dbReference>
<evidence type="ECO:0000256" key="1">
    <source>
        <dbReference type="ARBA" id="ARBA00023125"/>
    </source>
</evidence>
<protein>
    <submittedName>
        <fullName evidence="3">Plasmid maintenance system antidote protein, XRE family</fullName>
    </submittedName>
</protein>
<gene>
    <name evidence="3" type="ordered locus">Mpop_3935</name>
</gene>
<dbReference type="InterPro" id="IPR010982">
    <property type="entry name" value="Lambda_DNA-bd_dom_sf"/>
</dbReference>
<dbReference type="PROSITE" id="PS50943">
    <property type="entry name" value="HTH_CROC1"/>
    <property type="match status" value="1"/>
</dbReference>
<name>B1ZAK6_METPB</name>
<dbReference type="HOGENOM" id="CLU_140230_5_1_5"/>
<evidence type="ECO:0000259" key="2">
    <source>
        <dbReference type="PROSITE" id="PS50943"/>
    </source>
</evidence>
<dbReference type="GO" id="GO:0003677">
    <property type="term" value="F:DNA binding"/>
    <property type="evidence" value="ECO:0007669"/>
    <property type="project" value="UniProtKB-KW"/>
</dbReference>
<sequence length="123" mass="13498">MTGDVTMSDSFDLEALRAAFTMESCTPPSSPIHPGEILREEFLAPLGLSAGATAKALGLPRSRIERIVKKEIGISTDTALRLARLFRTTPDFWTNLQARYERETLLAEIGPELDRIEPVAKAA</sequence>
<dbReference type="EMBL" id="CP001029">
    <property type="protein sequence ID" value="ACB82062.1"/>
    <property type="molecule type" value="Genomic_DNA"/>
</dbReference>
<dbReference type="SMART" id="SM00530">
    <property type="entry name" value="HTH_XRE"/>
    <property type="match status" value="1"/>
</dbReference>
<accession>B1ZAK6</accession>
<dbReference type="SUPFAM" id="SSF47413">
    <property type="entry name" value="lambda repressor-like DNA-binding domains"/>
    <property type="match status" value="1"/>
</dbReference>
<dbReference type="NCBIfam" id="TIGR02607">
    <property type="entry name" value="antidote_HigA"/>
    <property type="match status" value="1"/>
</dbReference>
<dbReference type="InterPro" id="IPR013430">
    <property type="entry name" value="Toxin_antidote_HigA"/>
</dbReference>
<evidence type="ECO:0000313" key="4">
    <source>
        <dbReference type="Proteomes" id="UP000007136"/>
    </source>
</evidence>
<keyword evidence="1" id="KW-0238">DNA-binding</keyword>
<dbReference type="eggNOG" id="COG3093">
    <property type="taxonomic scope" value="Bacteria"/>
</dbReference>
<dbReference type="Proteomes" id="UP000007136">
    <property type="component" value="Chromosome"/>
</dbReference>
<dbReference type="InterPro" id="IPR001387">
    <property type="entry name" value="Cro/C1-type_HTH"/>
</dbReference>
<dbReference type="PANTHER" id="PTHR36924">
    <property type="entry name" value="ANTITOXIN HIGA-1"/>
    <property type="match status" value="1"/>
</dbReference>
<dbReference type="Gene3D" id="1.10.260.40">
    <property type="entry name" value="lambda repressor-like DNA-binding domains"/>
    <property type="match status" value="1"/>
</dbReference>
<dbReference type="PANTHER" id="PTHR36924:SF1">
    <property type="entry name" value="ANTITOXIN HIGA-1"/>
    <property type="match status" value="1"/>
</dbReference>
<organism evidence="3 4">
    <name type="scientific">Methylorubrum populi (strain ATCC BAA-705 / NCIMB 13946 / BJ001)</name>
    <name type="common">Methylobacterium populi</name>
    <dbReference type="NCBI Taxonomy" id="441620"/>
    <lineage>
        <taxon>Bacteria</taxon>
        <taxon>Pseudomonadati</taxon>
        <taxon>Pseudomonadota</taxon>
        <taxon>Alphaproteobacteria</taxon>
        <taxon>Hyphomicrobiales</taxon>
        <taxon>Methylobacteriaceae</taxon>
        <taxon>Methylorubrum</taxon>
    </lineage>
</organism>
<evidence type="ECO:0000313" key="3">
    <source>
        <dbReference type="EMBL" id="ACB82062.1"/>
    </source>
</evidence>
<dbReference type="AlphaFoldDB" id="B1ZAK6"/>
<reference evidence="3" key="1">
    <citation type="submission" date="2008-04" db="EMBL/GenBank/DDBJ databases">
        <title>Complete sequence of chromosome of Methylobacterium populi BJ001.</title>
        <authorList>
            <consortium name="US DOE Joint Genome Institute"/>
            <person name="Copeland A."/>
            <person name="Lucas S."/>
            <person name="Lapidus A."/>
            <person name="Glavina del Rio T."/>
            <person name="Dalin E."/>
            <person name="Tice H."/>
            <person name="Bruce D."/>
            <person name="Goodwin L."/>
            <person name="Pitluck S."/>
            <person name="Chertkov O."/>
            <person name="Brettin T."/>
            <person name="Detter J.C."/>
            <person name="Han C."/>
            <person name="Kuske C.R."/>
            <person name="Schmutz J."/>
            <person name="Larimer F."/>
            <person name="Land M."/>
            <person name="Hauser L."/>
            <person name="Kyrpides N."/>
            <person name="Mikhailova N."/>
            <person name="Marx C."/>
            <person name="Richardson P."/>
        </authorList>
    </citation>
    <scope>NUCLEOTIDE SEQUENCE [LARGE SCALE GENOMIC DNA]</scope>
    <source>
        <strain evidence="3">BJ001</strain>
    </source>
</reference>
<dbReference type="KEGG" id="mpo:Mpop_3935"/>
<dbReference type="CDD" id="cd00093">
    <property type="entry name" value="HTH_XRE"/>
    <property type="match status" value="1"/>
</dbReference>
<dbReference type="STRING" id="441620.Mpop_3935"/>
<proteinExistence type="predicted"/>
<feature type="domain" description="HTH cro/C1-type" evidence="2">
    <location>
        <begin position="46"/>
        <end position="93"/>
    </location>
</feature>